<dbReference type="CDD" id="cd00082">
    <property type="entry name" value="HisKA"/>
    <property type="match status" value="1"/>
</dbReference>
<dbReference type="InterPro" id="IPR000700">
    <property type="entry name" value="PAS-assoc_C"/>
</dbReference>
<dbReference type="CDD" id="cd16922">
    <property type="entry name" value="HATPase_EvgS-ArcB-TorS-like"/>
    <property type="match status" value="1"/>
</dbReference>
<dbReference type="InterPro" id="IPR003661">
    <property type="entry name" value="HisK_dim/P_dom"/>
</dbReference>
<evidence type="ECO:0000259" key="11">
    <source>
        <dbReference type="PROSITE" id="PS50113"/>
    </source>
</evidence>
<dbReference type="SUPFAM" id="SSF55781">
    <property type="entry name" value="GAF domain-like"/>
    <property type="match status" value="2"/>
</dbReference>
<feature type="compositionally biased region" description="Basic residues" evidence="9">
    <location>
        <begin position="874"/>
        <end position="890"/>
    </location>
</feature>
<dbReference type="SUPFAM" id="SSF47384">
    <property type="entry name" value="Homodimeric domain of signal transducing histidine kinase"/>
    <property type="match status" value="1"/>
</dbReference>
<dbReference type="InterPro" id="IPR029016">
    <property type="entry name" value="GAF-like_dom_sf"/>
</dbReference>
<gene>
    <name evidence="12" type="ORF">N866_08095</name>
</gene>
<dbReference type="InterPro" id="IPR035965">
    <property type="entry name" value="PAS-like_dom_sf"/>
</dbReference>
<dbReference type="Pfam" id="PF08447">
    <property type="entry name" value="PAS_3"/>
    <property type="match status" value="1"/>
</dbReference>
<comment type="catalytic activity">
    <reaction evidence="1">
        <text>ATP + protein L-histidine = ADP + protein N-phospho-L-histidine.</text>
        <dbReference type="EC" id="2.7.13.3"/>
    </reaction>
</comment>
<accession>A0A021VX58</accession>
<dbReference type="OrthoDB" id="9757990at2"/>
<dbReference type="SMART" id="SM00388">
    <property type="entry name" value="HisKA"/>
    <property type="match status" value="1"/>
</dbReference>
<dbReference type="Gene3D" id="3.30.450.40">
    <property type="match status" value="2"/>
</dbReference>
<dbReference type="SUPFAM" id="SSF55874">
    <property type="entry name" value="ATPase domain of HSP90 chaperone/DNA topoisomerase II/histidine kinase"/>
    <property type="match status" value="1"/>
</dbReference>
<comment type="caution">
    <text evidence="12">The sequence shown here is derived from an EMBL/GenBank/DDBJ whole genome shotgun (WGS) entry which is preliminary data.</text>
</comment>
<sequence length="989" mass="106646">MSGGADQGAQGAPHGDPTAVVGPHGDQAAECESHGDPAAHGSPDAEQAARRGPHGDADRFLSLLMRLAVEFINVPLDRLDDAVRAALGEAATFVGADRGYVFLHDWTDRTTSNSHEWCAPGIEPVIDVLQRVPMVMFPDWMNAHERGERFEIPSVADMAPGDEELQETLAMQDIQSLIALPMRTEAGLLGFVGFDAVRERRDWVERERDLLAVLAELLANAELRRHREQELEQARRVAADAQRRLQLALRAESDLVWEHDVVTRESYFPPGFYRMLGWPVPVPLATGPDLIRHVADEDGIARLRAAIQAAAAAGKDAFEAEVDFRRPDGSLVPVAVSGGLSRGEDGQIVRLAGTARDLTAELRARREQERREQIEAMLARLSRQFVEAVPVEETLAVALQEIGTTYGAAHAAVLRRMPDGAAWEPLTHWSAPQADGDGFRAPVPREGLAGVVQRLGRGATVVVPDTQDPSTDPAVGKLLSALGLRSASFVPITVKGHLEAVLALGSAEVAPLDPAEPAMLRAAAEMAASALSRERARLELVQAREEADAANAAKTRFLSTVSHEIRTPLNGILGLAEVLGDSVHEERAQQYVRSMRAAATTLRALLDDVLDVARIESGLLTLHDRPTDVRALVDHVARLYGHQAQTEGVRLVVQSQECAALLLDGDRLQQVLVNLVGNALKFTEAGGEVVVRSTCLAGADAERVTLRIEVTDTGAGMAPEAVERVFQPFVQLEPRLGNKAPGTGLGLAIVREILDAMGGTIRIQSERGVGTAVTVTVEATVAPAPSAAPEEPQSVAPPTVRPGGRRGGQPHQPRGAPGLPRGPGDPRRRHRDGRPAGRGARAGARRRRGPHGQLHAGDGRHHRHPAAPRGRAAGPRRRRHRGRLVRRPRAVRGGGGGRRPRQAVRPRAAGCHPRPRPGAPPAGRRRRGTDRCPRPRDVAVDGARRRRRGRRGARRPAARAHDHARPPGRALRRAGPDPAHRRAPRRGRG</sequence>
<feature type="coiled-coil region" evidence="8">
    <location>
        <begin position="204"/>
        <end position="251"/>
    </location>
</feature>
<dbReference type="Gene3D" id="3.30.450.20">
    <property type="entry name" value="PAS domain"/>
    <property type="match status" value="1"/>
</dbReference>
<dbReference type="Gene3D" id="3.30.565.10">
    <property type="entry name" value="Histidine kinase-like ATPase, C-terminal domain"/>
    <property type="match status" value="1"/>
</dbReference>
<dbReference type="InterPro" id="IPR036890">
    <property type="entry name" value="HATPase_C_sf"/>
</dbReference>
<feature type="compositionally biased region" description="Basic residues" evidence="9">
    <location>
        <begin position="944"/>
        <end position="958"/>
    </location>
</feature>
<dbReference type="Pfam" id="PF01590">
    <property type="entry name" value="GAF"/>
    <property type="match status" value="2"/>
</dbReference>
<dbReference type="InterPro" id="IPR004358">
    <property type="entry name" value="Sig_transdc_His_kin-like_C"/>
</dbReference>
<dbReference type="SUPFAM" id="SSF55785">
    <property type="entry name" value="PYP-like sensor domain (PAS domain)"/>
    <property type="match status" value="1"/>
</dbReference>
<evidence type="ECO:0000256" key="5">
    <source>
        <dbReference type="ARBA" id="ARBA00022679"/>
    </source>
</evidence>
<dbReference type="Pfam" id="PF00512">
    <property type="entry name" value="HisKA"/>
    <property type="match status" value="1"/>
</dbReference>
<dbReference type="Proteomes" id="UP000019753">
    <property type="component" value="Unassembled WGS sequence"/>
</dbReference>
<feature type="region of interest" description="Disordered" evidence="9">
    <location>
        <begin position="783"/>
        <end position="989"/>
    </location>
</feature>
<evidence type="ECO:0000256" key="8">
    <source>
        <dbReference type="SAM" id="Coils"/>
    </source>
</evidence>
<feature type="domain" description="PAC" evidence="11">
    <location>
        <begin position="318"/>
        <end position="370"/>
    </location>
</feature>
<keyword evidence="13" id="KW-1185">Reference proteome</keyword>
<evidence type="ECO:0000313" key="13">
    <source>
        <dbReference type="Proteomes" id="UP000019753"/>
    </source>
</evidence>
<dbReference type="SMART" id="SM00387">
    <property type="entry name" value="HATPase_c"/>
    <property type="match status" value="1"/>
</dbReference>
<dbReference type="InterPro" id="IPR005467">
    <property type="entry name" value="His_kinase_dom"/>
</dbReference>
<dbReference type="SMART" id="SM00086">
    <property type="entry name" value="PAC"/>
    <property type="match status" value="1"/>
</dbReference>
<feature type="compositionally biased region" description="Low complexity" evidence="9">
    <location>
        <begin position="783"/>
        <end position="802"/>
    </location>
</feature>
<organism evidence="12 13">
    <name type="scientific">Actinotalea ferrariae CF5-4</name>
    <dbReference type="NCBI Taxonomy" id="948458"/>
    <lineage>
        <taxon>Bacteria</taxon>
        <taxon>Bacillati</taxon>
        <taxon>Actinomycetota</taxon>
        <taxon>Actinomycetes</taxon>
        <taxon>Micrococcales</taxon>
        <taxon>Cellulomonadaceae</taxon>
        <taxon>Actinotalea</taxon>
    </lineage>
</organism>
<keyword evidence="7" id="KW-0902">Two-component regulatory system</keyword>
<dbReference type="PANTHER" id="PTHR43047">
    <property type="entry name" value="TWO-COMPONENT HISTIDINE PROTEIN KINASE"/>
    <property type="match status" value="1"/>
</dbReference>
<keyword evidence="4" id="KW-0597">Phosphoprotein</keyword>
<dbReference type="InterPro" id="IPR003594">
    <property type="entry name" value="HATPase_dom"/>
</dbReference>
<protein>
    <recommendedName>
        <fullName evidence="3">histidine kinase</fullName>
        <ecNumber evidence="3">2.7.13.3</ecNumber>
    </recommendedName>
</protein>
<dbReference type="Pfam" id="PF02518">
    <property type="entry name" value="HATPase_c"/>
    <property type="match status" value="1"/>
</dbReference>
<dbReference type="InterPro" id="IPR003018">
    <property type="entry name" value="GAF"/>
</dbReference>
<evidence type="ECO:0000313" key="12">
    <source>
        <dbReference type="EMBL" id="EYR64605.1"/>
    </source>
</evidence>
<keyword evidence="6" id="KW-0418">Kinase</keyword>
<dbReference type="InterPro" id="IPR000014">
    <property type="entry name" value="PAS"/>
</dbReference>
<feature type="compositionally biased region" description="Basic and acidic residues" evidence="9">
    <location>
        <begin position="929"/>
        <end position="943"/>
    </location>
</feature>
<dbReference type="EMBL" id="AXCW01000024">
    <property type="protein sequence ID" value="EYR64605.1"/>
    <property type="molecule type" value="Genomic_DNA"/>
</dbReference>
<keyword evidence="5" id="KW-0808">Transferase</keyword>
<dbReference type="InterPro" id="IPR001610">
    <property type="entry name" value="PAC"/>
</dbReference>
<feature type="domain" description="Histidine kinase" evidence="10">
    <location>
        <begin position="560"/>
        <end position="781"/>
    </location>
</feature>
<dbReference type="GO" id="GO:0000155">
    <property type="term" value="F:phosphorelay sensor kinase activity"/>
    <property type="evidence" value="ECO:0007669"/>
    <property type="project" value="InterPro"/>
</dbReference>
<evidence type="ECO:0000256" key="9">
    <source>
        <dbReference type="SAM" id="MobiDB-lite"/>
    </source>
</evidence>
<evidence type="ECO:0000259" key="10">
    <source>
        <dbReference type="PROSITE" id="PS50109"/>
    </source>
</evidence>
<dbReference type="InterPro" id="IPR036097">
    <property type="entry name" value="HisK_dim/P_sf"/>
</dbReference>
<dbReference type="EC" id="2.7.13.3" evidence="3"/>
<keyword evidence="8" id="KW-0175">Coiled coil</keyword>
<dbReference type="GO" id="GO:0005886">
    <property type="term" value="C:plasma membrane"/>
    <property type="evidence" value="ECO:0007669"/>
    <property type="project" value="UniProtKB-SubCell"/>
</dbReference>
<dbReference type="SMART" id="SM00065">
    <property type="entry name" value="GAF"/>
    <property type="match status" value="2"/>
</dbReference>
<proteinExistence type="predicted"/>
<reference evidence="12 13" key="1">
    <citation type="submission" date="2014-01" db="EMBL/GenBank/DDBJ databases">
        <title>Actinotalea ferrariae CF5-4.</title>
        <authorList>
            <person name="Chen F."/>
            <person name="Li Y."/>
            <person name="Wang G."/>
        </authorList>
    </citation>
    <scope>NUCLEOTIDE SEQUENCE [LARGE SCALE GENOMIC DNA]</scope>
    <source>
        <strain evidence="12 13">CF5-4</strain>
    </source>
</reference>
<dbReference type="AlphaFoldDB" id="A0A021VX58"/>
<evidence type="ECO:0000256" key="1">
    <source>
        <dbReference type="ARBA" id="ARBA00000085"/>
    </source>
</evidence>
<dbReference type="Gene3D" id="1.10.287.130">
    <property type="match status" value="1"/>
</dbReference>
<dbReference type="InterPro" id="IPR013655">
    <property type="entry name" value="PAS_fold_3"/>
</dbReference>
<dbReference type="PROSITE" id="PS50113">
    <property type="entry name" value="PAC"/>
    <property type="match status" value="1"/>
</dbReference>
<comment type="subcellular location">
    <subcellularLocation>
        <location evidence="2">Cell membrane</location>
    </subcellularLocation>
</comment>
<feature type="compositionally biased region" description="Low complexity" evidence="9">
    <location>
        <begin position="809"/>
        <end position="819"/>
    </location>
</feature>
<evidence type="ECO:0000256" key="7">
    <source>
        <dbReference type="ARBA" id="ARBA00023012"/>
    </source>
</evidence>
<feature type="region of interest" description="Disordered" evidence="9">
    <location>
        <begin position="1"/>
        <end position="54"/>
    </location>
</feature>
<name>A0A021VX58_9CELL</name>
<evidence type="ECO:0000256" key="2">
    <source>
        <dbReference type="ARBA" id="ARBA00004236"/>
    </source>
</evidence>
<evidence type="ECO:0000256" key="6">
    <source>
        <dbReference type="ARBA" id="ARBA00022777"/>
    </source>
</evidence>
<dbReference type="PRINTS" id="PR00344">
    <property type="entry name" value="BCTRLSENSOR"/>
</dbReference>
<dbReference type="CDD" id="cd00130">
    <property type="entry name" value="PAS"/>
    <property type="match status" value="1"/>
</dbReference>
<evidence type="ECO:0000256" key="3">
    <source>
        <dbReference type="ARBA" id="ARBA00012438"/>
    </source>
</evidence>
<evidence type="ECO:0000256" key="4">
    <source>
        <dbReference type="ARBA" id="ARBA00022553"/>
    </source>
</evidence>
<dbReference type="PROSITE" id="PS50109">
    <property type="entry name" value="HIS_KIN"/>
    <property type="match status" value="1"/>
</dbReference>